<keyword evidence="2" id="KW-1185">Reference proteome</keyword>
<evidence type="ECO:0000313" key="2">
    <source>
        <dbReference type="Proteomes" id="UP000029495"/>
    </source>
</evidence>
<dbReference type="Proteomes" id="UP000029495">
    <property type="component" value="Chromosome"/>
</dbReference>
<organism evidence="1 2">
    <name type="scientific">Pantoea rwandensis</name>
    <dbReference type="NCBI Taxonomy" id="1076550"/>
    <lineage>
        <taxon>Bacteria</taxon>
        <taxon>Pseudomonadati</taxon>
        <taxon>Pseudomonadota</taxon>
        <taxon>Gammaproteobacteria</taxon>
        <taxon>Enterobacterales</taxon>
        <taxon>Erwiniaceae</taxon>
        <taxon>Pantoea</taxon>
    </lineage>
</organism>
<dbReference type="EMBL" id="CP009454">
    <property type="protein sequence ID" value="AIR87567.1"/>
    <property type="molecule type" value="Genomic_DNA"/>
</dbReference>
<gene>
    <name evidence="1" type="ORF">LH22_19630</name>
</gene>
<reference evidence="1 2" key="1">
    <citation type="submission" date="2014-09" db="EMBL/GenBank/DDBJ databases">
        <authorList>
            <person name="Chan K.-G."/>
        </authorList>
    </citation>
    <scope>NUCLEOTIDE SEQUENCE [LARGE SCALE GENOMIC DNA]</scope>
    <source>
        <strain evidence="1 2">ND04</strain>
    </source>
</reference>
<evidence type="ECO:0000313" key="1">
    <source>
        <dbReference type="EMBL" id="AIR87567.1"/>
    </source>
</evidence>
<proteinExistence type="predicted"/>
<name>A0ABM5RP15_9GAMM</name>
<protein>
    <submittedName>
        <fullName evidence="1">Uncharacterized protein</fullName>
    </submittedName>
</protein>
<accession>A0ABM5RP15</accession>
<sequence length="153" mass="15701">MPAIIMVCTMGISAAVGMTNKQPAIAISITQNSVLPTAPSACGNSQTRAAPSNNTAKIYSGMVFQNSRHMTRSQRVRNGCSLSAAITMGAAMVCSGTLRCTSDAIPSTMIKPATSRIAAKCQPSTKPIKISVAGFSSGFASQKAIAAPLDTCD</sequence>